<keyword evidence="6" id="KW-1160">Virus entry into host cell</keyword>
<dbReference type="GeneID" id="80399213"/>
<keyword evidence="2" id="KW-0945">Host-virus interaction</keyword>
<evidence type="ECO:0000313" key="8">
    <source>
        <dbReference type="EMBL" id="DAD51234.1"/>
    </source>
</evidence>
<evidence type="ECO:0000313" key="9">
    <source>
        <dbReference type="Proteomes" id="UP000677761"/>
    </source>
</evidence>
<dbReference type="EMBL" id="BK013762">
    <property type="protein sequence ID" value="DAD51234.1"/>
    <property type="molecule type" value="Genomic_RNA"/>
</dbReference>
<accession>A0A8S5L282</accession>
<dbReference type="Proteomes" id="UP000677761">
    <property type="component" value="Segment"/>
</dbReference>
<sequence>MGEIQSKSVNAYVVSINAQGQLHYEGQWLSENDTYVRGKDYTGPRVKRADRSLTCHEFSWQKYHRIYPRFVMKREDGWYTSTLAAYPQDYGDIASRYDLAYNAALDKAFEALRGNLDVSIDLLDWRKSAQLASTIAHQVRHFMSYAKSIRHLPIREASKKWLEYNYGVAPTLQTIYDAYNEIYNHPEPPLVISAKARDVTEYSKNNIQCIPAGLTGSWGYFQHKGKISTRCLIQLRYAGQNLSALESLSRWTSLNPLSILYERTGYSFVLDWFLNVGGYIRNFETALVSSPRFVDGFHTMTVLDESVASNLVATYPGVSVVSSTTGLHVVKQLHRQLLHFSPMPRTPRFKVKLGAHRLANAAALLGNFVTSKIGLPPRKVQPYRRRVRSGWSSLTDDYLR</sequence>
<evidence type="ECO:0000256" key="2">
    <source>
        <dbReference type="ARBA" id="ARBA00022581"/>
    </source>
</evidence>
<evidence type="ECO:0000256" key="6">
    <source>
        <dbReference type="ARBA" id="ARBA00023296"/>
    </source>
</evidence>
<evidence type="ECO:0000256" key="4">
    <source>
        <dbReference type="ARBA" id="ARBA00022844"/>
    </source>
</evidence>
<name>A0A8S5L282_9VIRU</name>
<evidence type="ECO:0000256" key="1">
    <source>
        <dbReference type="ARBA" id="ARBA00004328"/>
    </source>
</evidence>
<comment type="subcellular location">
    <subcellularLocation>
        <location evidence="1">Virion</location>
    </subcellularLocation>
</comment>
<keyword evidence="9" id="KW-1185">Reference proteome</keyword>
<evidence type="ECO:0000256" key="5">
    <source>
        <dbReference type="ARBA" id="ARBA00023104"/>
    </source>
</evidence>
<organism evidence="8 9">
    <name type="scientific">ssRNA phage SRR7976356_6</name>
    <dbReference type="NCBI Taxonomy" id="2786737"/>
    <lineage>
        <taxon>Viruses</taxon>
        <taxon>Riboviria</taxon>
        <taxon>Orthornavirae</taxon>
        <taxon>Lenarviricota</taxon>
        <taxon>Leviviricetes</taxon>
        <taxon>Norzivirales</taxon>
        <taxon>Fiersviridae</taxon>
        <taxon>Yemegivirus</taxon>
        <taxon>Yemegivirus asiovivens</taxon>
    </lineage>
</organism>
<dbReference type="GO" id="GO:0039666">
    <property type="term" value="P:virion attachment to host cell pilus"/>
    <property type="evidence" value="ECO:0007669"/>
    <property type="project" value="UniProtKB-KW"/>
</dbReference>
<proteinExistence type="inferred from homology"/>
<dbReference type="GO" id="GO:0044423">
    <property type="term" value="C:virion component"/>
    <property type="evidence" value="ECO:0007669"/>
    <property type="project" value="UniProtKB-KW"/>
</dbReference>
<protein>
    <submittedName>
        <fullName evidence="8">Maturation protein</fullName>
    </submittedName>
</protein>
<gene>
    <name evidence="8" type="primary">SRR7976356_6_1</name>
</gene>
<dbReference type="RefSeq" id="YP_010770025.1">
    <property type="nucleotide sequence ID" value="NC_074139.1"/>
</dbReference>
<evidence type="ECO:0000256" key="3">
    <source>
        <dbReference type="ARBA" id="ARBA00022804"/>
    </source>
</evidence>
<dbReference type="KEGG" id="vg:80399213"/>
<comment type="similarity">
    <text evidence="7">Belongs to the Leviviricetes maturation protein family.</text>
</comment>
<keyword evidence="5" id="KW-1175">Viral attachment to host cell pilus</keyword>
<reference evidence="8" key="1">
    <citation type="submission" date="2020-09" db="EMBL/GenBank/DDBJ databases">
        <title>Leviviricetes taxonomy.</title>
        <authorList>
            <person name="Stockdale S.R."/>
            <person name="Callanan J."/>
            <person name="Adriaenssens E.M."/>
            <person name="Kuhn J.H."/>
            <person name="Rumnieks J."/>
            <person name="Shkoporov A."/>
            <person name="Draper L.A."/>
            <person name="Ross P."/>
            <person name="Hill C."/>
        </authorList>
    </citation>
    <scope>NUCLEOTIDE SEQUENCE</scope>
</reference>
<evidence type="ECO:0000256" key="7">
    <source>
        <dbReference type="ARBA" id="ARBA00035110"/>
    </source>
</evidence>
<keyword evidence="3" id="KW-1161">Viral attachment to host cell</keyword>
<keyword evidence="4" id="KW-0946">Virion</keyword>
<dbReference type="Pfam" id="PF03863">
    <property type="entry name" value="Phage_mat-A"/>
    <property type="match status" value="1"/>
</dbReference>
<dbReference type="InterPro" id="IPR005563">
    <property type="entry name" value="A_protein"/>
</dbReference>